<feature type="compositionally biased region" description="Low complexity" evidence="1">
    <location>
        <begin position="94"/>
        <end position="103"/>
    </location>
</feature>
<keyword evidence="3" id="KW-1185">Reference proteome</keyword>
<comment type="caution">
    <text evidence="2">The sequence shown here is derived from an EMBL/GenBank/DDBJ whole genome shotgun (WGS) entry which is preliminary data.</text>
</comment>
<feature type="region of interest" description="Disordered" evidence="1">
    <location>
        <begin position="135"/>
        <end position="156"/>
    </location>
</feature>
<evidence type="ECO:0000256" key="1">
    <source>
        <dbReference type="SAM" id="MobiDB-lite"/>
    </source>
</evidence>
<dbReference type="AlphaFoldDB" id="A0AAV9IXB3"/>
<name>A0AAV9IXB3_CYACA</name>
<feature type="region of interest" description="Disordered" evidence="1">
    <location>
        <begin position="230"/>
        <end position="251"/>
    </location>
</feature>
<reference evidence="2 3" key="1">
    <citation type="submission" date="2022-07" db="EMBL/GenBank/DDBJ databases">
        <title>Genome-wide signatures of adaptation to extreme environments.</title>
        <authorList>
            <person name="Cho C.H."/>
            <person name="Yoon H.S."/>
        </authorList>
    </citation>
    <scope>NUCLEOTIDE SEQUENCE [LARGE SCALE GENOMIC DNA]</scope>
    <source>
        <strain evidence="2 3">DBV 063 E5</strain>
    </source>
</reference>
<gene>
    <name evidence="2" type="ORF">CDCA_CDCA10G3000</name>
</gene>
<organism evidence="2 3">
    <name type="scientific">Cyanidium caldarium</name>
    <name type="common">Red alga</name>
    <dbReference type="NCBI Taxonomy" id="2771"/>
    <lineage>
        <taxon>Eukaryota</taxon>
        <taxon>Rhodophyta</taxon>
        <taxon>Bangiophyceae</taxon>
        <taxon>Cyanidiales</taxon>
        <taxon>Cyanidiaceae</taxon>
        <taxon>Cyanidium</taxon>
    </lineage>
</organism>
<proteinExistence type="predicted"/>
<evidence type="ECO:0000313" key="3">
    <source>
        <dbReference type="Proteomes" id="UP001301350"/>
    </source>
</evidence>
<protein>
    <submittedName>
        <fullName evidence="2">Uncharacterized protein</fullName>
    </submittedName>
</protein>
<feature type="region of interest" description="Disordered" evidence="1">
    <location>
        <begin position="276"/>
        <end position="309"/>
    </location>
</feature>
<dbReference type="EMBL" id="JANCYW010000010">
    <property type="protein sequence ID" value="KAK4536975.1"/>
    <property type="molecule type" value="Genomic_DNA"/>
</dbReference>
<sequence length="396" mass="41257">MRVPAERATGGGGSVGAFLLSNVDEKPASQETPLTTAGDAAPSAPDRRLAAPLPTKAGLCEASQLPGVDGAYHSAALDDDNRSADHSATGFDEGTSSGTVGRTTGRVLAMSRQTSRESSLGLCAFSPGRAPAPENASACAQWTPPAGTPDTSNGAVDIGRYSPEGPVWDARAASPAELLSMAYSSQRRLFGGSANGSVCSESGADGRMDEDQQRFLKELDAATDRQAVIGQQGASLDRDHTDDGDTAADARGGMPIDDILAICLGSSYGVGWSEAAGTERAAPPPTAATGAAAPPRQSRPRSASPPNLASVLTPVDAELVQLMQLVQQRIGRLPAEHCERIGEALAFLAAQQQHDPQAWRRICEQSDEVAQYEEAAEDLVLRVLFEIGSSPRRVER</sequence>
<feature type="region of interest" description="Disordered" evidence="1">
    <location>
        <begin position="71"/>
        <end position="103"/>
    </location>
</feature>
<accession>A0AAV9IXB3</accession>
<dbReference type="Proteomes" id="UP001301350">
    <property type="component" value="Unassembled WGS sequence"/>
</dbReference>
<evidence type="ECO:0000313" key="2">
    <source>
        <dbReference type="EMBL" id="KAK4536975.1"/>
    </source>
</evidence>
<feature type="region of interest" description="Disordered" evidence="1">
    <location>
        <begin position="1"/>
        <end position="51"/>
    </location>
</feature>
<feature type="compositionally biased region" description="Low complexity" evidence="1">
    <location>
        <begin position="276"/>
        <end position="306"/>
    </location>
</feature>